<feature type="transmembrane region" description="Helical" evidence="9">
    <location>
        <begin position="390"/>
        <end position="413"/>
    </location>
</feature>
<dbReference type="Proteomes" id="UP000632154">
    <property type="component" value="Unassembled WGS sequence"/>
</dbReference>
<dbReference type="PANTHER" id="PTHR30047:SF7">
    <property type="entry name" value="HIGH-AFFINITY CHOLINE TRANSPORT PROTEIN"/>
    <property type="match status" value="1"/>
</dbReference>
<dbReference type="PROSITE" id="PS01303">
    <property type="entry name" value="BCCT"/>
    <property type="match status" value="1"/>
</dbReference>
<dbReference type="InterPro" id="IPR000060">
    <property type="entry name" value="BCCT_transptr"/>
</dbReference>
<feature type="transmembrane region" description="Helical" evidence="9">
    <location>
        <begin position="134"/>
        <end position="152"/>
    </location>
</feature>
<dbReference type="RefSeq" id="WP_189644086.1">
    <property type="nucleotide sequence ID" value="NZ_BNAL01000052.1"/>
</dbReference>
<keyword evidence="11" id="KW-1185">Reference proteome</keyword>
<name>A0ABQ3KBI1_9DEIO</name>
<accession>A0ABQ3KBI1</accession>
<evidence type="ECO:0000256" key="7">
    <source>
        <dbReference type="ARBA" id="ARBA00023136"/>
    </source>
</evidence>
<organism evidence="10 11">
    <name type="scientific">Deinococcus piscis</name>
    <dbReference type="NCBI Taxonomy" id="394230"/>
    <lineage>
        <taxon>Bacteria</taxon>
        <taxon>Thermotogati</taxon>
        <taxon>Deinococcota</taxon>
        <taxon>Deinococci</taxon>
        <taxon>Deinococcales</taxon>
        <taxon>Deinococcaceae</taxon>
        <taxon>Deinococcus</taxon>
    </lineage>
</organism>
<dbReference type="NCBIfam" id="TIGR00842">
    <property type="entry name" value="bcct"/>
    <property type="match status" value="1"/>
</dbReference>
<keyword evidence="5 9" id="KW-0812">Transmembrane</keyword>
<feature type="transmembrane region" description="Helical" evidence="9">
    <location>
        <begin position="459"/>
        <end position="482"/>
    </location>
</feature>
<comment type="similarity">
    <text evidence="2">Belongs to the BCCT transporter (TC 2.A.15) family.</text>
</comment>
<feature type="transmembrane region" description="Helical" evidence="9">
    <location>
        <begin position="221"/>
        <end position="239"/>
    </location>
</feature>
<evidence type="ECO:0000256" key="3">
    <source>
        <dbReference type="ARBA" id="ARBA00022448"/>
    </source>
</evidence>
<comment type="caution">
    <text evidence="10">The sequence shown here is derived from an EMBL/GenBank/DDBJ whole genome shotgun (WGS) entry which is preliminary data.</text>
</comment>
<comment type="subcellular location">
    <subcellularLocation>
        <location evidence="1">Cell membrane</location>
        <topology evidence="1">Multi-pass membrane protein</topology>
    </subcellularLocation>
</comment>
<evidence type="ECO:0000256" key="2">
    <source>
        <dbReference type="ARBA" id="ARBA00005658"/>
    </source>
</evidence>
<keyword evidence="6 9" id="KW-1133">Transmembrane helix</keyword>
<keyword evidence="3" id="KW-0813">Transport</keyword>
<dbReference type="EMBL" id="BNAL01000052">
    <property type="protein sequence ID" value="GHG11627.1"/>
    <property type="molecule type" value="Genomic_DNA"/>
</dbReference>
<feature type="transmembrane region" description="Helical" evidence="9">
    <location>
        <begin position="180"/>
        <end position="201"/>
    </location>
</feature>
<sequence>MVFRTALIIIALFLAWGLTSPAGLEAASSAALASITTNFGWFYLLSGLAFLVFCLYLAFSRFGQIPLGQDGEEPEFSTSSWFAMLFSAGMGIGLVFWGAAEPMSHFTAPPERLEPGSVEAARAAMRYSFFHWGLHPWAIYSVVALSIAYFSFRKGEKTLVSRTFRPLLGKAVEGPAGMAIDLLAIFATVFGVATSLGLGALQINSGLNSVFGLPIGTPAQLGIIAAVTVLFMISASTALDKGIQLLSNLNLGLAGLLLLLTFIFGPSVFLLDTFTTTVGSYIQNLIGMSTRLTPFSGDSWVGGWTIFYWAWWIAWAPFVGLFIARISRGRTIKEFILGVLLVPALVSFLWFSVFGGSALYTELFGVGGLAAVTAEDTSKTLFALFDTLPLGSILSMVATALIASFFVTSADSATFVLGMQSRDGNENPDTRTKLIWGAIQSLIAVALLVSGGLSGLQSATIVAALPFSIIMLGMCISLYRALSHDSGAAPQRPLQAKAQAERAAQTVTEAS</sequence>
<feature type="transmembrane region" description="Helical" evidence="9">
    <location>
        <begin position="80"/>
        <end position="100"/>
    </location>
</feature>
<protein>
    <submittedName>
        <fullName evidence="10">BCCT family transporter</fullName>
    </submittedName>
</protein>
<dbReference type="InterPro" id="IPR018093">
    <property type="entry name" value="BCCT_CS"/>
</dbReference>
<gene>
    <name evidence="10" type="ORF">GCM10017783_24970</name>
</gene>
<evidence type="ECO:0000256" key="8">
    <source>
        <dbReference type="SAM" id="MobiDB-lite"/>
    </source>
</evidence>
<keyword evidence="4" id="KW-1003">Cell membrane</keyword>
<evidence type="ECO:0000256" key="6">
    <source>
        <dbReference type="ARBA" id="ARBA00022989"/>
    </source>
</evidence>
<feature type="transmembrane region" description="Helical" evidence="9">
    <location>
        <begin position="434"/>
        <end position="453"/>
    </location>
</feature>
<evidence type="ECO:0000256" key="4">
    <source>
        <dbReference type="ARBA" id="ARBA00022475"/>
    </source>
</evidence>
<proteinExistence type="inferred from homology"/>
<evidence type="ECO:0000313" key="10">
    <source>
        <dbReference type="EMBL" id="GHG11627.1"/>
    </source>
</evidence>
<evidence type="ECO:0000256" key="5">
    <source>
        <dbReference type="ARBA" id="ARBA00022692"/>
    </source>
</evidence>
<feature type="transmembrane region" description="Helical" evidence="9">
    <location>
        <begin position="336"/>
        <end position="360"/>
    </location>
</feature>
<keyword evidence="7 9" id="KW-0472">Membrane</keyword>
<dbReference type="Pfam" id="PF02028">
    <property type="entry name" value="BCCT"/>
    <property type="match status" value="1"/>
</dbReference>
<feature type="transmembrane region" description="Helical" evidence="9">
    <location>
        <begin position="306"/>
        <end position="324"/>
    </location>
</feature>
<reference evidence="11" key="1">
    <citation type="journal article" date="2019" name="Int. J. Syst. Evol. Microbiol.">
        <title>The Global Catalogue of Microorganisms (GCM) 10K type strain sequencing project: providing services to taxonomists for standard genome sequencing and annotation.</title>
        <authorList>
            <consortium name="The Broad Institute Genomics Platform"/>
            <consortium name="The Broad Institute Genome Sequencing Center for Infectious Disease"/>
            <person name="Wu L."/>
            <person name="Ma J."/>
        </authorList>
    </citation>
    <scope>NUCLEOTIDE SEQUENCE [LARGE SCALE GENOMIC DNA]</scope>
    <source>
        <strain evidence="11">CGMCC 1.18439</strain>
    </source>
</reference>
<evidence type="ECO:0000313" key="11">
    <source>
        <dbReference type="Proteomes" id="UP000632154"/>
    </source>
</evidence>
<dbReference type="PANTHER" id="PTHR30047">
    <property type="entry name" value="HIGH-AFFINITY CHOLINE TRANSPORT PROTEIN-RELATED"/>
    <property type="match status" value="1"/>
</dbReference>
<feature type="transmembrane region" description="Helical" evidence="9">
    <location>
        <begin position="251"/>
        <end position="271"/>
    </location>
</feature>
<feature type="region of interest" description="Disordered" evidence="8">
    <location>
        <begin position="492"/>
        <end position="511"/>
    </location>
</feature>
<evidence type="ECO:0000256" key="9">
    <source>
        <dbReference type="SAM" id="Phobius"/>
    </source>
</evidence>
<evidence type="ECO:0000256" key="1">
    <source>
        <dbReference type="ARBA" id="ARBA00004651"/>
    </source>
</evidence>
<feature type="transmembrane region" description="Helical" evidence="9">
    <location>
        <begin position="42"/>
        <end position="59"/>
    </location>
</feature>